<feature type="compositionally biased region" description="Basic residues" evidence="1">
    <location>
        <begin position="521"/>
        <end position="530"/>
    </location>
</feature>
<sequence>MESTFQNLELAVIAIIFIWQVNVFLKTTNKIGVLKNTFNPILITRQYLILREDVNQENVKENMLEYNPSEDTSIPEGYLLITLLQSKSDNNIAISISESINSYLLNNYGAAVNFSIIKDMVDREIDVHDDEISNLIPTPLYLGLAATMTGIIFGLIAMPEIDDTQFTNAINSLIDAVKYAMAASLAGLAFTTILSSSIYKSARKIVLESKNRQLSYIQAKLLPALVASQETGIAGLKHSLDLFTRKGTEISEKIRIASLNTADSINTQLKTIEKVENLKMHRVTKANLDLFEKLESSVQVIEAFEKNIKNIQNISERLESFAQKTKSIEDLAQTIKLNIEDSNDQLNQSKLLTEFLTDHFKKLDSHGQKVQEAVSYNELYFSEAIDALKRRLDNLYKTFQDDASTHQISIKEGYEAIYESIKEVSINQIEEYRKLYENAPPQFKELEKLEYLVKIETINQQIEELHNIDSQQHISLEKISQSQNSILEFHKSIESKMEELSSRSKINDIVSELQEIKKEVRKKVSKPRRTKNQESDSEKEPQNQFWWQRLNPFKNGE</sequence>
<dbReference type="OrthoDB" id="1066121at2"/>
<keyword evidence="4" id="KW-1185">Reference proteome</keyword>
<name>A0A1G6WGM8_9BACT</name>
<keyword evidence="2" id="KW-1133">Transmembrane helix</keyword>
<keyword evidence="2" id="KW-0472">Membrane</keyword>
<feature type="region of interest" description="Disordered" evidence="1">
    <location>
        <begin position="521"/>
        <end position="557"/>
    </location>
</feature>
<evidence type="ECO:0000313" key="4">
    <source>
        <dbReference type="Proteomes" id="UP000199060"/>
    </source>
</evidence>
<evidence type="ECO:0000313" key="3">
    <source>
        <dbReference type="EMBL" id="SDD64961.1"/>
    </source>
</evidence>
<evidence type="ECO:0008006" key="5">
    <source>
        <dbReference type="Google" id="ProtNLM"/>
    </source>
</evidence>
<evidence type="ECO:0000256" key="1">
    <source>
        <dbReference type="SAM" id="MobiDB-lite"/>
    </source>
</evidence>
<feature type="compositionally biased region" description="Basic and acidic residues" evidence="1">
    <location>
        <begin position="531"/>
        <end position="541"/>
    </location>
</feature>
<proteinExistence type="predicted"/>
<dbReference type="RefSeq" id="WP_087940940.1">
    <property type="nucleotide sequence ID" value="NZ_FNAC01000044.1"/>
</dbReference>
<feature type="transmembrane region" description="Helical" evidence="2">
    <location>
        <begin position="140"/>
        <end position="159"/>
    </location>
</feature>
<feature type="transmembrane region" description="Helical" evidence="2">
    <location>
        <begin position="6"/>
        <end position="25"/>
    </location>
</feature>
<reference evidence="4" key="1">
    <citation type="submission" date="2016-10" db="EMBL/GenBank/DDBJ databases">
        <authorList>
            <person name="Varghese N."/>
            <person name="Submissions S."/>
        </authorList>
    </citation>
    <scope>NUCLEOTIDE SEQUENCE [LARGE SCALE GENOMIC DNA]</scope>
    <source>
        <strain evidence="4">DSM 23095</strain>
    </source>
</reference>
<dbReference type="EMBL" id="FNAC01000044">
    <property type="protein sequence ID" value="SDD64961.1"/>
    <property type="molecule type" value="Genomic_DNA"/>
</dbReference>
<dbReference type="Proteomes" id="UP000199060">
    <property type="component" value="Unassembled WGS sequence"/>
</dbReference>
<evidence type="ECO:0000256" key="2">
    <source>
        <dbReference type="SAM" id="Phobius"/>
    </source>
</evidence>
<gene>
    <name evidence="3" type="ORF">SAMN04488104_104414</name>
</gene>
<accession>A0A1G6WGM8</accession>
<feature type="transmembrane region" description="Helical" evidence="2">
    <location>
        <begin position="179"/>
        <end position="199"/>
    </location>
</feature>
<organism evidence="3 4">
    <name type="scientific">Algoriphagus faecimaris</name>
    <dbReference type="NCBI Taxonomy" id="686796"/>
    <lineage>
        <taxon>Bacteria</taxon>
        <taxon>Pseudomonadati</taxon>
        <taxon>Bacteroidota</taxon>
        <taxon>Cytophagia</taxon>
        <taxon>Cytophagales</taxon>
        <taxon>Cyclobacteriaceae</taxon>
        <taxon>Algoriphagus</taxon>
    </lineage>
</organism>
<dbReference type="AlphaFoldDB" id="A0A1G6WGM8"/>
<protein>
    <recommendedName>
        <fullName evidence="5">MotA/TolQ/ExbB proton channel family protein</fullName>
    </recommendedName>
</protein>
<dbReference type="STRING" id="686796.SAMN04488104_104414"/>
<keyword evidence="2" id="KW-0812">Transmembrane</keyword>